<accession>A0A4P8XPM0</accession>
<sequence length="148" mass="16562">MKKCTCGQMMELNLRTLFFSKKESITHVPVNVCEDCGVYELLPCIKQEVVNYVTSVKAGQSGGEISLTDLYEPAALLKEILSGPLEDSFQLPEKCKDLIGEHINMLLDLYRFAKSEGDGDWMADINERLEAMTVFLKSIQPSSDIYAS</sequence>
<protein>
    <recommendedName>
        <fullName evidence="3">YgiT-type zinc finger domain-containing protein</fullName>
    </recommendedName>
</protein>
<evidence type="ECO:0008006" key="3">
    <source>
        <dbReference type="Google" id="ProtNLM"/>
    </source>
</evidence>
<organism evidence="1 2">
    <name type="scientific">Paenibacillus algicola</name>
    <dbReference type="NCBI Taxonomy" id="2565926"/>
    <lineage>
        <taxon>Bacteria</taxon>
        <taxon>Bacillati</taxon>
        <taxon>Bacillota</taxon>
        <taxon>Bacilli</taxon>
        <taxon>Bacillales</taxon>
        <taxon>Paenibacillaceae</taxon>
        <taxon>Paenibacillus</taxon>
    </lineage>
</organism>
<gene>
    <name evidence="1" type="ORF">E6C60_1613</name>
</gene>
<dbReference type="KEGG" id="palo:E6C60_1613"/>
<evidence type="ECO:0000313" key="2">
    <source>
        <dbReference type="Proteomes" id="UP000300879"/>
    </source>
</evidence>
<dbReference type="EMBL" id="CP040396">
    <property type="protein sequence ID" value="QCT02329.1"/>
    <property type="molecule type" value="Genomic_DNA"/>
</dbReference>
<dbReference type="Proteomes" id="UP000300879">
    <property type="component" value="Chromosome"/>
</dbReference>
<evidence type="ECO:0000313" key="1">
    <source>
        <dbReference type="EMBL" id="QCT02329.1"/>
    </source>
</evidence>
<name>A0A4P8XPM0_9BACL</name>
<proteinExistence type="predicted"/>
<keyword evidence="2" id="KW-1185">Reference proteome</keyword>
<dbReference type="RefSeq" id="WP_175415246.1">
    <property type="nucleotide sequence ID" value="NZ_CP040396.1"/>
</dbReference>
<reference evidence="1 2" key="1">
    <citation type="submission" date="2019-05" db="EMBL/GenBank/DDBJ databases">
        <authorList>
            <person name="Chen C."/>
        </authorList>
    </citation>
    <scope>NUCLEOTIDE SEQUENCE [LARGE SCALE GENOMIC DNA]</scope>
    <source>
        <strain evidence="1 2">HB172198</strain>
    </source>
</reference>
<dbReference type="AlphaFoldDB" id="A0A4P8XPM0"/>